<evidence type="ECO:0000256" key="4">
    <source>
        <dbReference type="ARBA" id="ARBA00009769"/>
    </source>
</evidence>
<dbReference type="InterPro" id="IPR000836">
    <property type="entry name" value="PRTase_dom"/>
</dbReference>
<keyword evidence="11" id="KW-0665">Pyrimidine biosynthesis</keyword>
<dbReference type="Gene3D" id="3.40.50.2020">
    <property type="match status" value="1"/>
</dbReference>
<evidence type="ECO:0000256" key="13">
    <source>
        <dbReference type="ARBA" id="ARBA00023268"/>
    </source>
</evidence>
<evidence type="ECO:0000256" key="5">
    <source>
        <dbReference type="ARBA" id="ARBA00011971"/>
    </source>
</evidence>
<dbReference type="InterPro" id="IPR004467">
    <property type="entry name" value="Or_phspho_trans_dom"/>
</dbReference>
<dbReference type="FunFam" id="3.40.50.2020:FF:000025">
    <property type="entry name" value="Uridine monophosphate synthetase"/>
    <property type="match status" value="1"/>
</dbReference>
<evidence type="ECO:0000256" key="11">
    <source>
        <dbReference type="ARBA" id="ARBA00022975"/>
    </source>
</evidence>
<comment type="caution">
    <text evidence="17">The sequence shown here is derived from an EMBL/GenBank/DDBJ whole genome shotgun (WGS) entry which is preliminary data.</text>
</comment>
<dbReference type="CDD" id="cd04725">
    <property type="entry name" value="OMP_decarboxylase_like"/>
    <property type="match status" value="1"/>
</dbReference>
<dbReference type="InterPro" id="IPR013785">
    <property type="entry name" value="Aldolase_TIM"/>
</dbReference>
<feature type="binding site" evidence="15">
    <location>
        <position position="377"/>
    </location>
    <ligand>
        <name>substrate</name>
    </ligand>
</feature>
<dbReference type="InterPro" id="IPR018089">
    <property type="entry name" value="OMPdecase_AS"/>
</dbReference>
<sequence>MTAQQKKMDVTSQQRSLILKLHDVEAVKFGEFTLKSGIKSPVYIDLRVSVSHPELLSLIADQLLEAASDIEYDIICGVPYTALPFATAMSLTSKKPMVMRRKEVKKYGTKKIIEGQFSENQPCLVVEDLVTSGLSVQETVDPLVTAGLKVQHVVVLLDRQQGALENLKAKGLCLHSVFSLATMLNVLVDAKRIEPDVQASVMKFIEENQVRTTPSVSSSPQTTMITYEEKASNIENPVGRRLLELMALKKTNLAVSADVTTKAELFELAEKVGPEICLLKTHADIIEDWDSETGAALIELSKRHNFLLFEDRKFADIGNTVHHQAIGGVHTICKWADIINAHSVAGPGIVSGLAKAGDSKAEHGSKSLGLLLLAEMSSAGNLASALPEYREKTIQMAQEAKHFVFGFISMGKIADNSFLYLTPGVKLAPGVDGLGQQYLTPDIVIAEKLSDVIIVGRGIYQADDKLKAAKEYRRAGWKAYEKRCSGVK</sequence>
<keyword evidence="12" id="KW-0456">Lyase</keyword>
<evidence type="ECO:0000256" key="10">
    <source>
        <dbReference type="ARBA" id="ARBA00022793"/>
    </source>
</evidence>
<gene>
    <name evidence="17" type="ORF">BWQ96_08945</name>
</gene>
<keyword evidence="13" id="KW-0511">Multifunctional enzyme</keyword>
<dbReference type="FunFam" id="3.20.20.70:FF:000114">
    <property type="entry name" value="Decarboxylase,orotidine phosphate"/>
    <property type="match status" value="1"/>
</dbReference>
<comment type="similarity">
    <text evidence="4">In the C-terminal section; belongs to the OMP decarboxylase family.</text>
</comment>
<dbReference type="GO" id="GO:0004590">
    <property type="term" value="F:orotidine-5'-phosphate decarboxylase activity"/>
    <property type="evidence" value="ECO:0007669"/>
    <property type="project" value="UniProtKB-EC"/>
</dbReference>
<dbReference type="Gene3D" id="3.20.20.70">
    <property type="entry name" value="Aldolase class I"/>
    <property type="match status" value="1"/>
</dbReference>
<dbReference type="InterPro" id="IPR014732">
    <property type="entry name" value="OMPdecase"/>
</dbReference>
<dbReference type="NCBIfam" id="TIGR00336">
    <property type="entry name" value="pyrE"/>
    <property type="match status" value="1"/>
</dbReference>
<dbReference type="UniPathway" id="UPA00070">
    <property type="reaction ID" value="UER00119"/>
</dbReference>
<evidence type="ECO:0000256" key="15">
    <source>
        <dbReference type="PIRSR" id="PIRSR614732-2"/>
    </source>
</evidence>
<feature type="binding site" evidence="15">
    <location>
        <position position="258"/>
    </location>
    <ligand>
        <name>substrate</name>
    </ligand>
</feature>
<dbReference type="HAMAP" id="MF_01208">
    <property type="entry name" value="PyrE"/>
    <property type="match status" value="1"/>
</dbReference>
<evidence type="ECO:0000256" key="1">
    <source>
        <dbReference type="ARBA" id="ARBA00004861"/>
    </source>
</evidence>
<keyword evidence="10" id="KW-0210">Decarboxylase</keyword>
<feature type="active site" description="For OMPdecase activity" evidence="14">
    <location>
        <position position="311"/>
    </location>
</feature>
<feature type="domain" description="Orotidine 5'-phosphate decarboxylase" evidence="16">
    <location>
        <begin position="252"/>
        <end position="472"/>
    </location>
</feature>
<dbReference type="SUPFAM" id="SSF51366">
    <property type="entry name" value="Ribulose-phoshate binding barrel"/>
    <property type="match status" value="1"/>
</dbReference>
<name>A0A2V3IJM8_9FLOR</name>
<dbReference type="PANTHER" id="PTHR19278">
    <property type="entry name" value="OROTATE PHOSPHORIBOSYLTRANSFERASE"/>
    <property type="match status" value="1"/>
</dbReference>
<organism evidence="17 18">
    <name type="scientific">Gracilariopsis chorda</name>
    <dbReference type="NCBI Taxonomy" id="448386"/>
    <lineage>
        <taxon>Eukaryota</taxon>
        <taxon>Rhodophyta</taxon>
        <taxon>Florideophyceae</taxon>
        <taxon>Rhodymeniophycidae</taxon>
        <taxon>Gracilariales</taxon>
        <taxon>Gracilariaceae</taxon>
        <taxon>Gracilariopsis</taxon>
    </lineage>
</organism>
<dbReference type="GO" id="GO:0004588">
    <property type="term" value="F:orotate phosphoribosyltransferase activity"/>
    <property type="evidence" value="ECO:0007669"/>
    <property type="project" value="UniProtKB-EC"/>
</dbReference>
<dbReference type="InterPro" id="IPR001754">
    <property type="entry name" value="OMPdeCOase_dom"/>
</dbReference>
<feature type="binding site" evidence="15">
    <location>
        <position position="456"/>
    </location>
    <ligand>
        <name>substrate</name>
    </ligand>
</feature>
<dbReference type="GO" id="GO:0044205">
    <property type="term" value="P:'de novo' UMP biosynthetic process"/>
    <property type="evidence" value="ECO:0007669"/>
    <property type="project" value="UniProtKB-UniPathway"/>
</dbReference>
<dbReference type="OrthoDB" id="10263753at2759"/>
<keyword evidence="18" id="KW-1185">Reference proteome</keyword>
<dbReference type="PANTHER" id="PTHR19278:SF9">
    <property type="entry name" value="URIDINE 5'-MONOPHOSPHATE SYNTHASE"/>
    <property type="match status" value="1"/>
</dbReference>
<evidence type="ECO:0000256" key="8">
    <source>
        <dbReference type="ARBA" id="ARBA00022676"/>
    </source>
</evidence>
<feature type="binding site" evidence="15">
    <location>
        <position position="457"/>
    </location>
    <ligand>
        <name>substrate</name>
    </ligand>
</feature>
<evidence type="ECO:0000256" key="3">
    <source>
        <dbReference type="ARBA" id="ARBA00006221"/>
    </source>
</evidence>
<dbReference type="GO" id="GO:0006207">
    <property type="term" value="P:'de novo' pyrimidine nucleobase biosynthetic process"/>
    <property type="evidence" value="ECO:0007669"/>
    <property type="project" value="InterPro"/>
</dbReference>
<evidence type="ECO:0000313" key="18">
    <source>
        <dbReference type="Proteomes" id="UP000247409"/>
    </source>
</evidence>
<evidence type="ECO:0000256" key="7">
    <source>
        <dbReference type="ARBA" id="ARBA00015047"/>
    </source>
</evidence>
<dbReference type="InterPro" id="IPR029057">
    <property type="entry name" value="PRTase-like"/>
</dbReference>
<keyword evidence="8" id="KW-0328">Glycosyltransferase</keyword>
<evidence type="ECO:0000256" key="9">
    <source>
        <dbReference type="ARBA" id="ARBA00022679"/>
    </source>
</evidence>
<evidence type="ECO:0000256" key="6">
    <source>
        <dbReference type="ARBA" id="ARBA00012321"/>
    </source>
</evidence>
<comment type="pathway">
    <text evidence="1">Pyrimidine metabolism; UMP biosynthesis via de novo pathway; UMP from orotate: step 2/2.</text>
</comment>
<dbReference type="AlphaFoldDB" id="A0A2V3IJM8"/>
<evidence type="ECO:0000256" key="14">
    <source>
        <dbReference type="PIRSR" id="PIRSR614732-1"/>
    </source>
</evidence>
<evidence type="ECO:0000256" key="12">
    <source>
        <dbReference type="ARBA" id="ARBA00023239"/>
    </source>
</evidence>
<dbReference type="SUPFAM" id="SSF53271">
    <property type="entry name" value="PRTase-like"/>
    <property type="match status" value="1"/>
</dbReference>
<dbReference type="NCBIfam" id="TIGR01740">
    <property type="entry name" value="pyrF"/>
    <property type="match status" value="1"/>
</dbReference>
<dbReference type="Proteomes" id="UP000247409">
    <property type="component" value="Unassembled WGS sequence"/>
</dbReference>
<dbReference type="CDD" id="cd06223">
    <property type="entry name" value="PRTases_typeI"/>
    <property type="match status" value="1"/>
</dbReference>
<dbReference type="InterPro" id="IPR023031">
    <property type="entry name" value="OPRT"/>
</dbReference>
<proteinExistence type="inferred from homology"/>
<feature type="active site" description="For OMPdecase activity" evidence="14">
    <location>
        <position position="316"/>
    </location>
</feature>
<feature type="binding site" evidence="15">
    <location>
        <position position="280"/>
    </location>
    <ligand>
        <name>substrate</name>
    </ligand>
</feature>
<evidence type="ECO:0000259" key="16">
    <source>
        <dbReference type="SMART" id="SM00934"/>
    </source>
</evidence>
<comment type="pathway">
    <text evidence="2">Pyrimidine metabolism; UMP biosynthesis via de novo pathway; UMP from orotate: step 1/2.</text>
</comment>
<dbReference type="PROSITE" id="PS00156">
    <property type="entry name" value="OMPDECASE"/>
    <property type="match status" value="1"/>
</dbReference>
<dbReference type="InterPro" id="IPR011060">
    <property type="entry name" value="RibuloseP-bd_barrel"/>
</dbReference>
<dbReference type="EC" id="4.1.1.23" evidence="6"/>
<dbReference type="Pfam" id="PF00215">
    <property type="entry name" value="OMPdecase"/>
    <property type="match status" value="1"/>
</dbReference>
<protein>
    <recommendedName>
        <fullName evidence="7">Uridine 5'-monophosphate synthase</fullName>
        <ecNumber evidence="5">2.4.2.10</ecNumber>
        <ecNumber evidence="6">4.1.1.23</ecNumber>
    </recommendedName>
</protein>
<dbReference type="STRING" id="448386.A0A2V3IJM8"/>
<reference evidence="17 18" key="1">
    <citation type="journal article" date="2018" name="Mol. Biol. Evol.">
        <title>Analysis of the draft genome of the red seaweed Gracilariopsis chorda provides insights into genome size evolution in Rhodophyta.</title>
        <authorList>
            <person name="Lee J."/>
            <person name="Yang E.C."/>
            <person name="Graf L."/>
            <person name="Yang J.H."/>
            <person name="Qiu H."/>
            <person name="Zel Zion U."/>
            <person name="Chan C.X."/>
            <person name="Stephens T.G."/>
            <person name="Weber A.P.M."/>
            <person name="Boo G.H."/>
            <person name="Boo S.M."/>
            <person name="Kim K.M."/>
            <person name="Shin Y."/>
            <person name="Jung M."/>
            <person name="Lee S.J."/>
            <person name="Yim H.S."/>
            <person name="Lee J.H."/>
            <person name="Bhattacharya D."/>
            <person name="Yoon H.S."/>
        </authorList>
    </citation>
    <scope>NUCLEOTIDE SEQUENCE [LARGE SCALE GENOMIC DNA]</scope>
    <source>
        <strain evidence="17 18">SKKU-2015</strain>
        <tissue evidence="17">Whole body</tissue>
    </source>
</reference>
<dbReference type="EC" id="2.4.2.10" evidence="5"/>
<dbReference type="SMART" id="SM00934">
    <property type="entry name" value="OMPdecase"/>
    <property type="match status" value="1"/>
</dbReference>
<comment type="similarity">
    <text evidence="3">In the N-terminal section; belongs to the purine/pyrimidine phosphoribosyltransferase family.</text>
</comment>
<feature type="active site" description="For OMPdecase activity" evidence="14">
    <location>
        <position position="313"/>
    </location>
</feature>
<keyword evidence="9" id="KW-0808">Transferase</keyword>
<accession>A0A2V3IJM8</accession>
<evidence type="ECO:0000313" key="17">
    <source>
        <dbReference type="EMBL" id="PXF41330.1"/>
    </source>
</evidence>
<evidence type="ECO:0000256" key="2">
    <source>
        <dbReference type="ARBA" id="ARBA00004889"/>
    </source>
</evidence>
<feature type="binding site" evidence="15">
    <location>
        <position position="436"/>
    </location>
    <ligand>
        <name>substrate</name>
    </ligand>
</feature>
<dbReference type="EMBL" id="NBIV01000221">
    <property type="protein sequence ID" value="PXF41330.1"/>
    <property type="molecule type" value="Genomic_DNA"/>
</dbReference>
<dbReference type="Pfam" id="PF00156">
    <property type="entry name" value="Pribosyltran"/>
    <property type="match status" value="1"/>
</dbReference>